<dbReference type="GeneID" id="83204941"/>
<gene>
    <name evidence="1" type="ORF">N7468_008342</name>
</gene>
<protein>
    <recommendedName>
        <fullName evidence="3">Aminoglycoside phosphotransferase domain-containing protein</fullName>
    </recommendedName>
</protein>
<dbReference type="InterPro" id="IPR011009">
    <property type="entry name" value="Kinase-like_dom_sf"/>
</dbReference>
<comment type="caution">
    <text evidence="1">The sequence shown here is derived from an EMBL/GenBank/DDBJ whole genome shotgun (WGS) entry which is preliminary data.</text>
</comment>
<reference evidence="1" key="2">
    <citation type="journal article" date="2023" name="IMA Fungus">
        <title>Comparative genomic study of the Penicillium genus elucidates a diverse pangenome and 15 lateral gene transfer events.</title>
        <authorList>
            <person name="Petersen C."/>
            <person name="Sorensen T."/>
            <person name="Nielsen M.R."/>
            <person name="Sondergaard T.E."/>
            <person name="Sorensen J.L."/>
            <person name="Fitzpatrick D.A."/>
            <person name="Frisvad J.C."/>
            <person name="Nielsen K.L."/>
        </authorList>
    </citation>
    <scope>NUCLEOTIDE SEQUENCE</scope>
    <source>
        <strain evidence="1">IBT 19713</strain>
    </source>
</reference>
<dbReference type="OrthoDB" id="3645574at2759"/>
<evidence type="ECO:0000313" key="2">
    <source>
        <dbReference type="Proteomes" id="UP001150941"/>
    </source>
</evidence>
<dbReference type="EMBL" id="JAPQKS010000006">
    <property type="protein sequence ID" value="KAJ5223800.1"/>
    <property type="molecule type" value="Genomic_DNA"/>
</dbReference>
<dbReference type="AlphaFoldDB" id="A0A9W9NPQ4"/>
<dbReference type="Proteomes" id="UP001150941">
    <property type="component" value="Unassembled WGS sequence"/>
</dbReference>
<proteinExistence type="predicted"/>
<evidence type="ECO:0000313" key="1">
    <source>
        <dbReference type="EMBL" id="KAJ5223800.1"/>
    </source>
</evidence>
<reference evidence="1" key="1">
    <citation type="submission" date="2022-11" db="EMBL/GenBank/DDBJ databases">
        <authorList>
            <person name="Petersen C."/>
        </authorList>
    </citation>
    <scope>NUCLEOTIDE SEQUENCE</scope>
    <source>
        <strain evidence="1">IBT 19713</strain>
    </source>
</reference>
<dbReference type="RefSeq" id="XP_058327983.1">
    <property type="nucleotide sequence ID" value="XM_058477638.1"/>
</dbReference>
<evidence type="ECO:0008006" key="3">
    <source>
        <dbReference type="Google" id="ProtNLM"/>
    </source>
</evidence>
<keyword evidence="2" id="KW-1185">Reference proteome</keyword>
<dbReference type="SUPFAM" id="SSF56112">
    <property type="entry name" value="Protein kinase-like (PK-like)"/>
    <property type="match status" value="1"/>
</dbReference>
<organism evidence="1 2">
    <name type="scientific">Penicillium chermesinum</name>
    <dbReference type="NCBI Taxonomy" id="63820"/>
    <lineage>
        <taxon>Eukaryota</taxon>
        <taxon>Fungi</taxon>
        <taxon>Dikarya</taxon>
        <taxon>Ascomycota</taxon>
        <taxon>Pezizomycotina</taxon>
        <taxon>Eurotiomycetes</taxon>
        <taxon>Eurotiomycetidae</taxon>
        <taxon>Eurotiales</taxon>
        <taxon>Aspergillaceae</taxon>
        <taxon>Penicillium</taxon>
    </lineage>
</organism>
<sequence>MVLRSIWSCYFRRCFLRGPSFLSLTDIHPSNIFVDDEWNIKYFIDLEWACSRPVELIHPPYWLNNQGVDSISLGDYKTLHAEFTEALAEEELKRSTTSLPLLYPILQQGWETGTFWWSLALNRPTVLFRIFSDHIQPRFSKAHTNGQLFWVYTMPYWTFNAFDFIQ</sequence>
<accession>A0A9W9NPQ4</accession>
<name>A0A9W9NPQ4_9EURO</name>